<dbReference type="Gene3D" id="3.90.1570.10">
    <property type="entry name" value="tt1808, chain A"/>
    <property type="match status" value="1"/>
</dbReference>
<name>A0A5B9VW74_9BACT</name>
<feature type="domain" description="Putative restriction endonuclease" evidence="1">
    <location>
        <begin position="15"/>
        <end position="180"/>
    </location>
</feature>
<gene>
    <name evidence="2" type="ORF">OJF2_04370</name>
</gene>
<sequence length="186" mass="21145">MLEELLPPQGLWSEEEYLVLTEHRSRLVEYTDGFLEVLPTPTDRHQRILKFLLFAIAAFAEPRGAVQFAPLRLRIRPGKFREPDLLLLLSATDPRRQDRFWRGADLALEVVSPEKPGRDLVEKRHDYAEGGVLEYWIVNPMDETITVLALREGSYREDGVYRRGESAASAILPGFSVAVAAVFDVP</sequence>
<reference evidence="2 3" key="1">
    <citation type="submission" date="2019-08" db="EMBL/GenBank/DDBJ databases">
        <title>Deep-cultivation of Planctomycetes and their phenomic and genomic characterization uncovers novel biology.</title>
        <authorList>
            <person name="Wiegand S."/>
            <person name="Jogler M."/>
            <person name="Boedeker C."/>
            <person name="Pinto D."/>
            <person name="Vollmers J."/>
            <person name="Rivas-Marin E."/>
            <person name="Kohn T."/>
            <person name="Peeters S.H."/>
            <person name="Heuer A."/>
            <person name="Rast P."/>
            <person name="Oberbeckmann S."/>
            <person name="Bunk B."/>
            <person name="Jeske O."/>
            <person name="Meyerdierks A."/>
            <person name="Storesund J.E."/>
            <person name="Kallscheuer N."/>
            <person name="Luecker S."/>
            <person name="Lage O.M."/>
            <person name="Pohl T."/>
            <person name="Merkel B.J."/>
            <person name="Hornburger P."/>
            <person name="Mueller R.-W."/>
            <person name="Bruemmer F."/>
            <person name="Labrenz M."/>
            <person name="Spormann A.M."/>
            <person name="Op den Camp H."/>
            <person name="Overmann J."/>
            <person name="Amann R."/>
            <person name="Jetten M.S.M."/>
            <person name="Mascher T."/>
            <person name="Medema M.H."/>
            <person name="Devos D.P."/>
            <person name="Kaster A.-K."/>
            <person name="Ovreas L."/>
            <person name="Rohde M."/>
            <person name="Galperin M.Y."/>
            <person name="Jogler C."/>
        </authorList>
    </citation>
    <scope>NUCLEOTIDE SEQUENCE [LARGE SCALE GENOMIC DNA]</scope>
    <source>
        <strain evidence="2 3">OJF2</strain>
    </source>
</reference>
<dbReference type="SUPFAM" id="SSF52980">
    <property type="entry name" value="Restriction endonuclease-like"/>
    <property type="match status" value="1"/>
</dbReference>
<organism evidence="2 3">
    <name type="scientific">Aquisphaera giovannonii</name>
    <dbReference type="NCBI Taxonomy" id="406548"/>
    <lineage>
        <taxon>Bacteria</taxon>
        <taxon>Pseudomonadati</taxon>
        <taxon>Planctomycetota</taxon>
        <taxon>Planctomycetia</taxon>
        <taxon>Isosphaerales</taxon>
        <taxon>Isosphaeraceae</taxon>
        <taxon>Aquisphaera</taxon>
    </lineage>
</organism>
<dbReference type="Proteomes" id="UP000324233">
    <property type="component" value="Chromosome"/>
</dbReference>
<dbReference type="InterPro" id="IPR011335">
    <property type="entry name" value="Restrct_endonuc-II-like"/>
</dbReference>
<dbReference type="InterPro" id="IPR012296">
    <property type="entry name" value="Nuclease_put_TT1808"/>
</dbReference>
<dbReference type="Pfam" id="PF05685">
    <property type="entry name" value="Uma2"/>
    <property type="match status" value="1"/>
</dbReference>
<evidence type="ECO:0000313" key="3">
    <source>
        <dbReference type="Proteomes" id="UP000324233"/>
    </source>
</evidence>
<dbReference type="AlphaFoldDB" id="A0A5B9VW74"/>
<protein>
    <recommendedName>
        <fullName evidence="1">Putative restriction endonuclease domain-containing protein</fullName>
    </recommendedName>
</protein>
<dbReference type="CDD" id="cd06260">
    <property type="entry name" value="DUF820-like"/>
    <property type="match status" value="1"/>
</dbReference>
<dbReference type="KEGG" id="agv:OJF2_04370"/>
<evidence type="ECO:0000259" key="1">
    <source>
        <dbReference type="Pfam" id="PF05685"/>
    </source>
</evidence>
<accession>A0A5B9VW74</accession>
<evidence type="ECO:0000313" key="2">
    <source>
        <dbReference type="EMBL" id="QEH31970.1"/>
    </source>
</evidence>
<proteinExistence type="predicted"/>
<dbReference type="PANTHER" id="PTHR34107">
    <property type="entry name" value="SLL0198 PROTEIN-RELATED"/>
    <property type="match status" value="1"/>
</dbReference>
<dbReference type="EMBL" id="CP042997">
    <property type="protein sequence ID" value="QEH31970.1"/>
    <property type="molecule type" value="Genomic_DNA"/>
</dbReference>
<dbReference type="InterPro" id="IPR008538">
    <property type="entry name" value="Uma2"/>
</dbReference>
<keyword evidence="3" id="KW-1185">Reference proteome</keyword>
<dbReference type="PANTHER" id="PTHR34107:SF2">
    <property type="entry name" value="SLL0888 PROTEIN"/>
    <property type="match status" value="1"/>
</dbReference>